<reference evidence="6" key="2">
    <citation type="submission" date="2004-02" db="EMBL/GenBank/DDBJ databases">
        <authorList>
            <consortium name="Genoscope"/>
            <consortium name="Whitehead Institute Centre for Genome Research"/>
        </authorList>
    </citation>
    <scope>NUCLEOTIDE SEQUENCE</scope>
</reference>
<dbReference type="FunFam" id="1.25.10.10:FF:000352">
    <property type="entry name" value="Serine/threonine-protein phosphatase 4 regulatory subunit 1-like"/>
    <property type="match status" value="1"/>
</dbReference>
<evidence type="ECO:0000259" key="5">
    <source>
        <dbReference type="Pfam" id="PF15017"/>
    </source>
</evidence>
<evidence type="ECO:0000256" key="3">
    <source>
        <dbReference type="SAM" id="MobiDB-lite"/>
    </source>
</evidence>
<feature type="chain" id="PRO_5004243061" evidence="4">
    <location>
        <begin position="22"/>
        <end position="1008"/>
    </location>
</feature>
<feature type="domain" description="Putative WW-binding" evidence="5">
    <location>
        <begin position="487"/>
        <end position="543"/>
    </location>
</feature>
<gene>
    <name evidence="6" type="ORF">GSTENG00033853001</name>
</gene>
<feature type="repeat" description="HEAT" evidence="2">
    <location>
        <begin position="941"/>
        <end position="964"/>
    </location>
</feature>
<dbReference type="InterPro" id="IPR021133">
    <property type="entry name" value="HEAT_type_2"/>
</dbReference>
<dbReference type="GO" id="GO:0005737">
    <property type="term" value="C:cytoplasm"/>
    <property type="evidence" value="ECO:0007669"/>
    <property type="project" value="TreeGrafter"/>
</dbReference>
<dbReference type="InterPro" id="IPR051023">
    <property type="entry name" value="PP2A_Regulatory_Subunit_A"/>
</dbReference>
<evidence type="ECO:0000256" key="1">
    <source>
        <dbReference type="ARBA" id="ARBA00022737"/>
    </source>
</evidence>
<evidence type="ECO:0000256" key="2">
    <source>
        <dbReference type="PROSITE-ProRule" id="PRU00103"/>
    </source>
</evidence>
<dbReference type="SUPFAM" id="SSF48371">
    <property type="entry name" value="ARM repeat"/>
    <property type="match status" value="1"/>
</dbReference>
<feature type="compositionally biased region" description="Low complexity" evidence="3">
    <location>
        <begin position="598"/>
        <end position="610"/>
    </location>
</feature>
<dbReference type="KEGG" id="tng:GSTEN00033853G001"/>
<proteinExistence type="predicted"/>
<feature type="compositionally biased region" description="Polar residues" evidence="3">
    <location>
        <begin position="624"/>
        <end position="636"/>
    </location>
</feature>
<feature type="region of interest" description="Disordered" evidence="3">
    <location>
        <begin position="577"/>
        <end position="661"/>
    </location>
</feature>
<dbReference type="OrthoDB" id="340346at2759"/>
<dbReference type="Pfam" id="PF15017">
    <property type="entry name" value="WRNPLPNID"/>
    <property type="match status" value="1"/>
</dbReference>
<feature type="compositionally biased region" description="Polar residues" evidence="3">
    <location>
        <begin position="455"/>
        <end position="464"/>
    </location>
</feature>
<dbReference type="FunFam" id="1.25.10.10:FF:000161">
    <property type="entry name" value="serine/threonine-protein phosphatase 4 regulatory subunit 1"/>
    <property type="match status" value="1"/>
</dbReference>
<reference evidence="6" key="1">
    <citation type="journal article" date="2004" name="Nature">
        <title>Genome duplication in the teleost fish Tetraodon nigroviridis reveals the early vertebrate proto-karyotype.</title>
        <authorList>
            <person name="Jaillon O."/>
            <person name="Aury J.-M."/>
            <person name="Brunet F."/>
            <person name="Petit J.-L."/>
            <person name="Stange-Thomann N."/>
            <person name="Mauceli E."/>
            <person name="Bouneau L."/>
            <person name="Fischer C."/>
            <person name="Ozouf-Costaz C."/>
            <person name="Bernot A."/>
            <person name="Nicaud S."/>
            <person name="Jaffe D."/>
            <person name="Fisher S."/>
            <person name="Lutfalla G."/>
            <person name="Dossat C."/>
            <person name="Segurens B."/>
            <person name="Dasilva C."/>
            <person name="Salanoubat M."/>
            <person name="Levy M."/>
            <person name="Boudet N."/>
            <person name="Castellano S."/>
            <person name="Anthouard V."/>
            <person name="Jubin C."/>
            <person name="Castelli V."/>
            <person name="Katinka M."/>
            <person name="Vacherie B."/>
            <person name="Biemont C."/>
            <person name="Skalli Z."/>
            <person name="Cattolico L."/>
            <person name="Poulain J."/>
            <person name="De Berardinis V."/>
            <person name="Cruaud C."/>
            <person name="Duprat S."/>
            <person name="Brottier P."/>
            <person name="Coutanceau J.-P."/>
            <person name="Gouzy J."/>
            <person name="Parra G."/>
            <person name="Lardier G."/>
            <person name="Chapple C."/>
            <person name="McKernan K.J."/>
            <person name="McEwan P."/>
            <person name="Bosak S."/>
            <person name="Kellis M."/>
            <person name="Volff J.-N."/>
            <person name="Guigo R."/>
            <person name="Zody M.C."/>
            <person name="Mesirov J."/>
            <person name="Lindblad-Toh K."/>
            <person name="Birren B."/>
            <person name="Nusbaum C."/>
            <person name="Kahn D."/>
            <person name="Robinson-Rechavi M."/>
            <person name="Laudet V."/>
            <person name="Schachter V."/>
            <person name="Quetier F."/>
            <person name="Saurin W."/>
            <person name="Scarpelli C."/>
            <person name="Wincker P."/>
            <person name="Lander E.S."/>
            <person name="Weissenbach J."/>
            <person name="Roest Crollius H."/>
        </authorList>
    </citation>
    <scope>NUCLEOTIDE SEQUENCE [LARGE SCALE GENOMIC DNA]</scope>
</reference>
<dbReference type="Pfam" id="PF02985">
    <property type="entry name" value="HEAT"/>
    <property type="match status" value="1"/>
</dbReference>
<evidence type="ECO:0000313" key="6">
    <source>
        <dbReference type="EMBL" id="CAG11784.1"/>
    </source>
</evidence>
<dbReference type="InterPro" id="IPR033461">
    <property type="entry name" value="WRNPLPNID"/>
</dbReference>
<dbReference type="InterPro" id="IPR016024">
    <property type="entry name" value="ARM-type_fold"/>
</dbReference>
<protein>
    <submittedName>
        <fullName evidence="6">(spotted green pufferfish) hypothetical protein</fullName>
    </submittedName>
</protein>
<feature type="compositionally biased region" description="Acidic residues" evidence="3">
    <location>
        <begin position="638"/>
        <end position="652"/>
    </location>
</feature>
<dbReference type="PROSITE" id="PS50077">
    <property type="entry name" value="HEAT_REPEAT"/>
    <property type="match status" value="3"/>
</dbReference>
<feature type="repeat" description="HEAT" evidence="2">
    <location>
        <begin position="205"/>
        <end position="244"/>
    </location>
</feature>
<dbReference type="InterPro" id="IPR011989">
    <property type="entry name" value="ARM-like"/>
</dbReference>
<name>Q4RIJ8_TETNG</name>
<accession>Q4RIJ8</accession>
<feature type="repeat" description="HEAT" evidence="2">
    <location>
        <begin position="331"/>
        <end position="369"/>
    </location>
</feature>
<sequence length="1008" mass="113826">MAMMIWMILSAVGFDDYGSECDGIRITAFLDAGQDNLTPLGRLEKYAFSENVFNRQIVARGLLDVLREFSDNENDFISVMETVARMSEDGEPTVRAELMEQVPNIAMFLHESRPNFPAAFSRYLVPIVVRYLTDPNNQVRKTSQAALLVLLEQGLLSKADMETKVCPVLLELTEPSSDDDYKIEAVAIMCKVVTMLSKDTVEHLLLPRFCDLCSDARLFQVRKVCAANFGEFCSIVGQEATEKLLVRNNPYLGSCKGKLTEFLILKNKSDRIYERSLLWTRCNCLLWLCVSKMPKFFDLCSDSLWGIRKACAECFMTVSNSTSPEVRRAKLSPLFISLISDQSRWVRQAAFQSLGRFISTFANPSSTGLHFTEDGALLEVPRRTLDSHLPFWFVSFDFSDCSLNSLNCSDLRACNTERSVFHTPPNQDGRATPSPEHVASGDSEDMNNFDDKHSSLPSGNHSGFSSRASDSSTNNSKNTKETEHCDENFNSFYYWRSPLPDISGELEMLNCPKSSDVAENAEEKEELQNSIPSSTSTPGKATSDQIQKVLDCLQPHIDDPDVQAQVQVLSAALKAAQLDSPTDVPKTQEDQQSESDSDSPSTESKPMELQSESDESPSEEEQTMETLSPSESSPVQEQGDEETQTEPFDDHDDSPPDSPVLSEFIDRVDLEGNDERGHSPVLEDKPKTQNVIPQQLLDQYLSMTDPARAQTVDTEIAKHCAFSLPGVALTLGRQNWHCLKDTYETLASDVQWKVRRTLAFSIHELAVILGDQLTAADLVPIFNGFLKDLDEVRIGVLKHLYDFLKLLHADKRREYLYQLQEFMVTDNSRNWRFRYELAEQLILIIELYSHYDVYDYLRQIALTLCSDKVSEVRWISYKLVVEILQKLYSCGADDLGLNFINELTVRFCHCPKWVGRQAFAFICQAVVEEDCMPMEQFGQHLLPSLLSLSSDPVANVRVLVAKALRQSVMEKAYFKEPGCAYSEELEETVMALQSDRDRDVRFFASMDP</sequence>
<dbReference type="InterPro" id="IPR000357">
    <property type="entry name" value="HEAT"/>
</dbReference>
<dbReference type="AlphaFoldDB" id="Q4RIJ8"/>
<feature type="signal peptide" evidence="4">
    <location>
        <begin position="1"/>
        <end position="21"/>
    </location>
</feature>
<dbReference type="Gene3D" id="1.25.10.10">
    <property type="entry name" value="Leucine-rich Repeat Variant"/>
    <property type="match status" value="3"/>
</dbReference>
<comment type="caution">
    <text evidence="6">The sequence shown here is derived from an EMBL/GenBank/DDBJ whole genome shotgun (WGS) entry which is preliminary data.</text>
</comment>
<dbReference type="EMBL" id="CAAE01015043">
    <property type="protein sequence ID" value="CAG11784.1"/>
    <property type="molecule type" value="Genomic_DNA"/>
</dbReference>
<feature type="region of interest" description="Disordered" evidence="3">
    <location>
        <begin position="421"/>
        <end position="483"/>
    </location>
</feature>
<dbReference type="PANTHER" id="PTHR10648">
    <property type="entry name" value="SERINE/THREONINE-PROTEIN PHOSPHATASE PP2A 65 KDA REGULATORY SUBUNIT"/>
    <property type="match status" value="1"/>
</dbReference>
<dbReference type="PANTHER" id="PTHR10648:SF7">
    <property type="entry name" value="WW-BINDING DOMAIN-CONTAINING PROTEIN-RELATED"/>
    <property type="match status" value="1"/>
</dbReference>
<keyword evidence="4" id="KW-0732">Signal</keyword>
<organism evidence="6">
    <name type="scientific">Tetraodon nigroviridis</name>
    <name type="common">Spotted green pufferfish</name>
    <name type="synonym">Chelonodon nigroviridis</name>
    <dbReference type="NCBI Taxonomy" id="99883"/>
    <lineage>
        <taxon>Eukaryota</taxon>
        <taxon>Metazoa</taxon>
        <taxon>Chordata</taxon>
        <taxon>Craniata</taxon>
        <taxon>Vertebrata</taxon>
        <taxon>Euteleostomi</taxon>
        <taxon>Actinopterygii</taxon>
        <taxon>Neopterygii</taxon>
        <taxon>Teleostei</taxon>
        <taxon>Neoteleostei</taxon>
        <taxon>Acanthomorphata</taxon>
        <taxon>Eupercaria</taxon>
        <taxon>Tetraodontiformes</taxon>
        <taxon>Tetradontoidea</taxon>
        <taxon>Tetraodontidae</taxon>
        <taxon>Tetraodon</taxon>
    </lineage>
</organism>
<dbReference type="FunFam" id="1.25.10.10:FF:000205">
    <property type="entry name" value="Serine/threonine-protein phosphatase 4 regulatory subunit 1"/>
    <property type="match status" value="1"/>
</dbReference>
<feature type="compositionally biased region" description="Acidic residues" evidence="3">
    <location>
        <begin position="611"/>
        <end position="623"/>
    </location>
</feature>
<keyword evidence="1" id="KW-0677">Repeat</keyword>
<evidence type="ECO:0000256" key="4">
    <source>
        <dbReference type="SAM" id="SignalP"/>
    </source>
</evidence>
<dbReference type="GO" id="GO:0019888">
    <property type="term" value="F:protein phosphatase regulator activity"/>
    <property type="evidence" value="ECO:0007669"/>
    <property type="project" value="TreeGrafter"/>
</dbReference>
<feature type="non-terminal residue" evidence="6">
    <location>
        <position position="1"/>
    </location>
</feature>
<feature type="compositionally biased region" description="Polar residues" evidence="3">
    <location>
        <begin position="528"/>
        <end position="543"/>
    </location>
</feature>
<feature type="region of interest" description="Disordered" evidence="3">
    <location>
        <begin position="516"/>
        <end position="543"/>
    </location>
</feature>
<feature type="compositionally biased region" description="Low complexity" evidence="3">
    <location>
        <begin position="465"/>
        <end position="477"/>
    </location>
</feature>